<evidence type="ECO:0000313" key="1">
    <source>
        <dbReference type="EMBL" id="OTP76620.1"/>
    </source>
</evidence>
<dbReference type="EMBL" id="NBTZ01000034">
    <property type="protein sequence ID" value="OTP76620.1"/>
    <property type="molecule type" value="Genomic_DNA"/>
</dbReference>
<dbReference type="AlphaFoldDB" id="A0A242MYX2"/>
<dbReference type="Proteomes" id="UP000195221">
    <property type="component" value="Unassembled WGS sequence"/>
</dbReference>
<sequence>MQRGSFESLDDKSQRIRVHTHLRLIDNHRHAYMTHCDAGKTGWFRSENQPRDEAGYRGAVTTTYCTCVP</sequence>
<protein>
    <submittedName>
        <fullName evidence="1">Uncharacterized protein</fullName>
    </submittedName>
</protein>
<reference evidence="1 2" key="1">
    <citation type="submission" date="2017-03" db="EMBL/GenBank/DDBJ databases">
        <title>Genome analysis of strain PAMC 26577.</title>
        <authorList>
            <person name="Oh H.-M."/>
            <person name="Yang J.-A."/>
        </authorList>
    </citation>
    <scope>NUCLEOTIDE SEQUENCE [LARGE SCALE GENOMIC DNA]</scope>
    <source>
        <strain evidence="1 2">PAMC 26577</strain>
    </source>
</reference>
<gene>
    <name evidence="1" type="ORF">PAMC26577_10215</name>
</gene>
<proteinExistence type="predicted"/>
<name>A0A242MYX2_CABSO</name>
<evidence type="ECO:0000313" key="2">
    <source>
        <dbReference type="Proteomes" id="UP000195221"/>
    </source>
</evidence>
<organism evidence="1 2">
    <name type="scientific">Caballeronia sordidicola</name>
    <name type="common">Burkholderia sordidicola</name>
    <dbReference type="NCBI Taxonomy" id="196367"/>
    <lineage>
        <taxon>Bacteria</taxon>
        <taxon>Pseudomonadati</taxon>
        <taxon>Pseudomonadota</taxon>
        <taxon>Betaproteobacteria</taxon>
        <taxon>Burkholderiales</taxon>
        <taxon>Burkholderiaceae</taxon>
        <taxon>Caballeronia</taxon>
    </lineage>
</organism>
<comment type="caution">
    <text evidence="1">The sequence shown here is derived from an EMBL/GenBank/DDBJ whole genome shotgun (WGS) entry which is preliminary data.</text>
</comment>
<accession>A0A242MYX2</accession>